<dbReference type="Gene3D" id="2.60.40.1930">
    <property type="match status" value="2"/>
</dbReference>
<reference evidence="3" key="2">
    <citation type="submission" date="2025-09" db="UniProtKB">
        <authorList>
            <consortium name="Ensembl"/>
        </authorList>
    </citation>
    <scope>IDENTIFICATION</scope>
</reference>
<dbReference type="Pfam" id="PF17790">
    <property type="entry name" value="MG1"/>
    <property type="match status" value="1"/>
</dbReference>
<evidence type="ECO:0000313" key="3">
    <source>
        <dbReference type="Ensembl" id="ENSPLAP00000010241.1"/>
    </source>
</evidence>
<dbReference type="Proteomes" id="UP000261500">
    <property type="component" value="Unplaced"/>
</dbReference>
<accession>A0A3B3UBS9</accession>
<evidence type="ECO:0000313" key="4">
    <source>
        <dbReference type="Proteomes" id="UP000261500"/>
    </source>
</evidence>
<protein>
    <recommendedName>
        <fullName evidence="5">Macroglobulin domain-containing protein</fullName>
    </recommendedName>
</protein>
<evidence type="ECO:0000259" key="1">
    <source>
        <dbReference type="Pfam" id="PF17790"/>
    </source>
</evidence>
<dbReference type="PANTHER" id="PTHR11412">
    <property type="entry name" value="MACROGLOBULIN / COMPLEMENT"/>
    <property type="match status" value="1"/>
</dbReference>
<dbReference type="Ensembl" id="ENSPLAT00000017291.1">
    <property type="protein sequence ID" value="ENSPLAP00000010241.1"/>
    <property type="gene ID" value="ENSPLAG00000013127.1"/>
</dbReference>
<keyword evidence="4" id="KW-1185">Reference proteome</keyword>
<sequence length="300" mass="33707">MFSFLQADLFFSCISIKPAILTSVFLSAPNLLRVGAAENIFVEIQDCASEEEVSVEIAAWSFPGKTKKLASTRVRLTKEGHFQNLGRITIPADEFEINPKRKHYVYLQANFGDSLLEKVALVSFEPGYIFIQTDKTIYTPNSNGKYGLWSMSFDPHFSYHGSLPKIPGIWKVIAKFSTSTQSFVSEFEVKEYVLPSFEVEVKPLQPCFYVDSKELKFSIEATYTFGKKVDGSAYVVFGVMHENQKESISDSLQRIPVSQGEAKITIENINTIKDVNSLVGETIFVKASVLTENGKNDERK</sequence>
<feature type="domain" description="Complement C3/4/5 macroglobulin" evidence="1">
    <location>
        <begin position="24"/>
        <end position="123"/>
    </location>
</feature>
<proteinExistence type="predicted"/>
<dbReference type="InterPro" id="IPR041555">
    <property type="entry name" value="MG3"/>
</dbReference>
<organism evidence="3 4">
    <name type="scientific">Poecilia latipinna</name>
    <name type="common">sailfin molly</name>
    <dbReference type="NCBI Taxonomy" id="48699"/>
    <lineage>
        <taxon>Eukaryota</taxon>
        <taxon>Metazoa</taxon>
        <taxon>Chordata</taxon>
        <taxon>Craniata</taxon>
        <taxon>Vertebrata</taxon>
        <taxon>Euteleostomi</taxon>
        <taxon>Actinopterygii</taxon>
        <taxon>Neopterygii</taxon>
        <taxon>Teleostei</taxon>
        <taxon>Neoteleostei</taxon>
        <taxon>Acanthomorphata</taxon>
        <taxon>Ovalentaria</taxon>
        <taxon>Atherinomorphae</taxon>
        <taxon>Cyprinodontiformes</taxon>
        <taxon>Poeciliidae</taxon>
        <taxon>Poeciliinae</taxon>
        <taxon>Poecilia</taxon>
    </lineage>
</organism>
<dbReference type="Gene3D" id="2.60.40.1940">
    <property type="match status" value="1"/>
</dbReference>
<evidence type="ECO:0000259" key="2">
    <source>
        <dbReference type="Pfam" id="PF17791"/>
    </source>
</evidence>
<dbReference type="InterPro" id="IPR050473">
    <property type="entry name" value="A2M/Complement_sys"/>
</dbReference>
<dbReference type="GeneTree" id="ENSGT00940000154063"/>
<evidence type="ECO:0008006" key="5">
    <source>
        <dbReference type="Google" id="ProtNLM"/>
    </source>
</evidence>
<dbReference type="Pfam" id="PF17791">
    <property type="entry name" value="MG3"/>
    <property type="match status" value="1"/>
</dbReference>
<dbReference type="AlphaFoldDB" id="A0A3B3UBS9"/>
<dbReference type="InterPro" id="IPR041425">
    <property type="entry name" value="C3/4/5_MG1"/>
</dbReference>
<dbReference type="STRING" id="48699.ENSPLAP00000010241"/>
<dbReference type="PANTHER" id="PTHR11412:SF81">
    <property type="entry name" value="COMPLEMENT C3"/>
    <property type="match status" value="1"/>
</dbReference>
<reference evidence="3" key="1">
    <citation type="submission" date="2025-08" db="UniProtKB">
        <authorList>
            <consortium name="Ensembl"/>
        </authorList>
    </citation>
    <scope>IDENTIFICATION</scope>
</reference>
<name>A0A3B3UBS9_9TELE</name>
<feature type="domain" description="Macroglobulin" evidence="2">
    <location>
        <begin position="191"/>
        <end position="269"/>
    </location>
</feature>